<dbReference type="AlphaFoldDB" id="A0A937DM48"/>
<accession>A0A937DM48</accession>
<dbReference type="PANTHER" id="PTHR11601">
    <property type="entry name" value="CYSTEINE DESULFURYLASE FAMILY MEMBER"/>
    <property type="match status" value="1"/>
</dbReference>
<evidence type="ECO:0000256" key="2">
    <source>
        <dbReference type="ARBA" id="ARBA00003120"/>
    </source>
</evidence>
<evidence type="ECO:0000256" key="6">
    <source>
        <dbReference type="ARBA" id="ARBA00022723"/>
    </source>
</evidence>
<comment type="caution">
    <text evidence="12">The sequence shown here is derived from an EMBL/GenBank/DDBJ whole genome shotgun (WGS) entry which is preliminary data.</text>
</comment>
<evidence type="ECO:0000256" key="5">
    <source>
        <dbReference type="ARBA" id="ARBA00022679"/>
    </source>
</evidence>
<dbReference type="InterPro" id="IPR015424">
    <property type="entry name" value="PyrdxlP-dep_Trfase"/>
</dbReference>
<keyword evidence="8" id="KW-0408">Iron</keyword>
<evidence type="ECO:0000313" key="12">
    <source>
        <dbReference type="EMBL" id="MBL0849147.1"/>
    </source>
</evidence>
<comment type="similarity">
    <text evidence="3">Belongs to the class-V pyridoxal-phosphate-dependent aminotransferase family. NifS/IscS subfamily.</text>
</comment>
<keyword evidence="5" id="KW-0808">Transferase</keyword>
<dbReference type="Pfam" id="PF00266">
    <property type="entry name" value="Aminotran_5"/>
    <property type="match status" value="1"/>
</dbReference>
<evidence type="ECO:0000313" key="13">
    <source>
        <dbReference type="Proteomes" id="UP000736856"/>
    </source>
</evidence>
<dbReference type="PANTHER" id="PTHR11601:SF34">
    <property type="entry name" value="CYSTEINE DESULFURASE"/>
    <property type="match status" value="1"/>
</dbReference>
<reference evidence="12" key="1">
    <citation type="submission" date="2019-02" db="EMBL/GenBank/DDBJ databases">
        <title>A novel Candidatus Liberibacter species associated with the New Zealand native fuchsia psyllid, Ctenarytaina fuchsiae.</title>
        <authorList>
            <person name="Thompson S.M."/>
            <person name="Jorgensen N."/>
            <person name="David C."/>
            <person name="Bulman S.R."/>
            <person name="Smith G.R."/>
        </authorList>
    </citation>
    <scope>NUCLEOTIDE SEQUENCE</scope>
    <source>
        <strain evidence="12">Oxford</strain>
    </source>
</reference>
<evidence type="ECO:0000256" key="9">
    <source>
        <dbReference type="ARBA" id="ARBA00023014"/>
    </source>
</evidence>
<gene>
    <name evidence="12" type="ORF">EU981_03605</name>
</gene>
<comment type="cofactor">
    <cofactor evidence="1">
        <name>pyridoxal 5'-phosphate</name>
        <dbReference type="ChEBI" id="CHEBI:597326"/>
    </cofactor>
</comment>
<dbReference type="Gene3D" id="3.90.1150.10">
    <property type="entry name" value="Aspartate Aminotransferase, domain 1"/>
    <property type="match status" value="1"/>
</dbReference>
<evidence type="ECO:0000256" key="8">
    <source>
        <dbReference type="ARBA" id="ARBA00023004"/>
    </source>
</evidence>
<dbReference type="InterPro" id="IPR000192">
    <property type="entry name" value="Aminotrans_V_dom"/>
</dbReference>
<dbReference type="SUPFAM" id="SSF53383">
    <property type="entry name" value="PLP-dependent transferases"/>
    <property type="match status" value="1"/>
</dbReference>
<dbReference type="GO" id="GO:0031071">
    <property type="term" value="F:cysteine desulfurase activity"/>
    <property type="evidence" value="ECO:0007669"/>
    <property type="project" value="UniProtKB-EC"/>
</dbReference>
<dbReference type="InterPro" id="IPR015421">
    <property type="entry name" value="PyrdxlP-dep_Trfase_major"/>
</dbReference>
<dbReference type="InterPro" id="IPR016454">
    <property type="entry name" value="Cysteine_dSase"/>
</dbReference>
<evidence type="ECO:0000259" key="11">
    <source>
        <dbReference type="Pfam" id="PF00266"/>
    </source>
</evidence>
<protein>
    <recommendedName>
        <fullName evidence="4">Cysteine desulfurase</fullName>
    </recommendedName>
</protein>
<keyword evidence="6" id="KW-0479">Metal-binding</keyword>
<evidence type="ECO:0000256" key="1">
    <source>
        <dbReference type="ARBA" id="ARBA00001933"/>
    </source>
</evidence>
<dbReference type="PIRSF" id="PIRSF005572">
    <property type="entry name" value="NifS"/>
    <property type="match status" value="1"/>
</dbReference>
<keyword evidence="7" id="KW-0663">Pyridoxal phosphate</keyword>
<evidence type="ECO:0000256" key="7">
    <source>
        <dbReference type="ARBA" id="ARBA00022898"/>
    </source>
</evidence>
<dbReference type="EMBL" id="SEOL01000006">
    <property type="protein sequence ID" value="MBL0849147.1"/>
    <property type="molecule type" value="Genomic_DNA"/>
</dbReference>
<dbReference type="Proteomes" id="UP000736856">
    <property type="component" value="Unassembled WGS sequence"/>
</dbReference>
<comment type="function">
    <text evidence="2">Catalyzes the removal of elemental sulfur atoms from cysteine to produce alanine. Seems to participate in the biosynthesis of the nitrogenase metalloclusters by providing the inorganic sulfur required for the Fe-S core formation.</text>
</comment>
<dbReference type="GO" id="GO:0046872">
    <property type="term" value="F:metal ion binding"/>
    <property type="evidence" value="ECO:0007669"/>
    <property type="project" value="UniProtKB-KW"/>
</dbReference>
<proteinExistence type="inferred from homology"/>
<organism evidence="12 13">
    <name type="scientific">Candidatus Liberibacter ctenarytainae</name>
    <dbReference type="NCBI Taxonomy" id="2020335"/>
    <lineage>
        <taxon>Bacteria</taxon>
        <taxon>Pseudomonadati</taxon>
        <taxon>Pseudomonadota</taxon>
        <taxon>Alphaproteobacteria</taxon>
        <taxon>Hyphomicrobiales</taxon>
        <taxon>Rhizobiaceae</taxon>
        <taxon>Liberibacter</taxon>
    </lineage>
</organism>
<sequence>MLVKRVYLDWNATAPLLEVARKAFIKALDLCGNPSSVHQEGRKARFYIEDARGIIADFCGAQSDHVVFTSGATESANWVLTPHFYRGGQKIEIGSLYVSAIEHPAVYAGGQFSADKTHIIPVLPQGIVDLKALSDLLKERDVSLGVPMIAVMLVNNETGVIQPIKDVVELVKQHEGILVVDAVQAAGRIPLSIEEIEADFLIISSHKLGAPMGVGALVFREDLLLPQSLLRGGDQQRGYRAGTENCAAICGFAAAAQKVGHSIQERSSRIEKIRNYLEDNLRKLIPNVIIYGQDIQRVANTCCFTIPSFKADILQIALDLEGFSVSSGSACSSGKLKKNRVLNAMGHDGDHGALRISCGDTTTQEDIDALLKALIRIIGQSSSMK</sequence>
<keyword evidence="9" id="KW-0411">Iron-sulfur</keyword>
<comment type="catalytic activity">
    <reaction evidence="10">
        <text>(sulfur carrier)-H + L-cysteine = (sulfur carrier)-SH + L-alanine</text>
        <dbReference type="Rhea" id="RHEA:43892"/>
        <dbReference type="Rhea" id="RHEA-COMP:14737"/>
        <dbReference type="Rhea" id="RHEA-COMP:14739"/>
        <dbReference type="ChEBI" id="CHEBI:29917"/>
        <dbReference type="ChEBI" id="CHEBI:35235"/>
        <dbReference type="ChEBI" id="CHEBI:57972"/>
        <dbReference type="ChEBI" id="CHEBI:64428"/>
        <dbReference type="EC" id="2.8.1.7"/>
    </reaction>
</comment>
<evidence type="ECO:0000256" key="10">
    <source>
        <dbReference type="ARBA" id="ARBA00050776"/>
    </source>
</evidence>
<dbReference type="InterPro" id="IPR015422">
    <property type="entry name" value="PyrdxlP-dep_Trfase_small"/>
</dbReference>
<feature type="domain" description="Aminotransferase class V" evidence="11">
    <location>
        <begin position="6"/>
        <end position="370"/>
    </location>
</feature>
<dbReference type="Gene3D" id="3.40.640.10">
    <property type="entry name" value="Type I PLP-dependent aspartate aminotransferase-like (Major domain)"/>
    <property type="match status" value="1"/>
</dbReference>
<name>A0A937DM48_9HYPH</name>
<dbReference type="GO" id="GO:0051536">
    <property type="term" value="F:iron-sulfur cluster binding"/>
    <property type="evidence" value="ECO:0007669"/>
    <property type="project" value="UniProtKB-KW"/>
</dbReference>
<evidence type="ECO:0000256" key="3">
    <source>
        <dbReference type="ARBA" id="ARBA00006490"/>
    </source>
</evidence>
<dbReference type="Gene3D" id="1.10.260.50">
    <property type="match status" value="1"/>
</dbReference>
<evidence type="ECO:0000256" key="4">
    <source>
        <dbReference type="ARBA" id="ARBA00013558"/>
    </source>
</evidence>